<dbReference type="STRING" id="1121895.GCA_000378485_00052"/>
<dbReference type="GO" id="GO:0047632">
    <property type="term" value="F:agmatine deiminase activity"/>
    <property type="evidence" value="ECO:0007669"/>
    <property type="project" value="TreeGrafter"/>
</dbReference>
<name>A0A0A2MEV5_9FLAO</name>
<keyword evidence="1" id="KW-0378">Hydrolase</keyword>
<dbReference type="eggNOG" id="COG2957">
    <property type="taxonomic scope" value="Bacteria"/>
</dbReference>
<dbReference type="GO" id="GO:0009446">
    <property type="term" value="P:putrescine biosynthetic process"/>
    <property type="evidence" value="ECO:0007669"/>
    <property type="project" value="InterPro"/>
</dbReference>
<evidence type="ECO:0000313" key="3">
    <source>
        <dbReference type="Proteomes" id="UP000030152"/>
    </source>
</evidence>
<proteinExistence type="predicted"/>
<dbReference type="GO" id="GO:0004668">
    <property type="term" value="F:protein-arginine deiminase activity"/>
    <property type="evidence" value="ECO:0007669"/>
    <property type="project" value="InterPro"/>
</dbReference>
<dbReference type="SUPFAM" id="SSF55909">
    <property type="entry name" value="Pentein"/>
    <property type="match status" value="1"/>
</dbReference>
<accession>A0A0A2MEV5</accession>
<dbReference type="EMBL" id="JRLX01000008">
    <property type="protein sequence ID" value="KGO86840.1"/>
    <property type="molecule type" value="Genomic_DNA"/>
</dbReference>
<keyword evidence="3" id="KW-1185">Reference proteome</keyword>
<dbReference type="OrthoDB" id="9808013at2"/>
<dbReference type="Pfam" id="PF04371">
    <property type="entry name" value="PAD_porph"/>
    <property type="match status" value="1"/>
</dbReference>
<reference evidence="2 3" key="1">
    <citation type="submission" date="2013-09" db="EMBL/GenBank/DDBJ databases">
        <authorList>
            <person name="Zeng Z."/>
            <person name="Chen C."/>
        </authorList>
    </citation>
    <scope>NUCLEOTIDE SEQUENCE [LARGE SCALE GENOMIC DNA]</scope>
    <source>
        <strain evidence="2 3">WB 3.3-2</strain>
    </source>
</reference>
<evidence type="ECO:0000313" key="2">
    <source>
        <dbReference type="EMBL" id="KGO86840.1"/>
    </source>
</evidence>
<dbReference type="AlphaFoldDB" id="A0A0A2MEV5"/>
<dbReference type="InterPro" id="IPR007466">
    <property type="entry name" value="Peptidyl-Arg-deiminase_porph"/>
</dbReference>
<comment type="caution">
    <text evidence="2">The sequence shown here is derived from an EMBL/GenBank/DDBJ whole genome shotgun (WGS) entry which is preliminary data.</text>
</comment>
<sequence>MILNTAQTPKSLGFHFPAEFERQRALWLSWPHKEASWPGKLHLIYKPYCEFILQVSRHQKVCINVGDAAMQQFALSQIEKFAPLVPVAQLNEISFYLHPTNDAWCRDHGPAFLVNKTTNEKAIVDWGYNAWGDKYPPYDLDDVIPTRIGEALGLKVFNPGIVMEGGSVEFNGKGTLLTTTACLLNKNRNPHLTQSQIEEYLIQYYGVEHILWLGDGIVGDDTDGHIDDITRFVNEDTVVTVVEHHKNDDNYELLQENLKSLHTMRLQDGKQLNVIELPMPRAVVYEDQRLPASYANFYIANETVIVPTFRDTENDTKALDILQDCFKSREIIGIDSTDLIWGLGSFHCLSQQEPSI</sequence>
<evidence type="ECO:0000256" key="1">
    <source>
        <dbReference type="ARBA" id="ARBA00022801"/>
    </source>
</evidence>
<dbReference type="PANTHER" id="PTHR31377:SF0">
    <property type="entry name" value="AGMATINE DEIMINASE-RELATED"/>
    <property type="match status" value="1"/>
</dbReference>
<dbReference type="Gene3D" id="3.75.10.10">
    <property type="entry name" value="L-arginine/glycine Amidinotransferase, Chain A"/>
    <property type="match status" value="1"/>
</dbReference>
<gene>
    <name evidence="2" type="ORF">Q765_09460</name>
</gene>
<dbReference type="Proteomes" id="UP000030152">
    <property type="component" value="Unassembled WGS sequence"/>
</dbReference>
<protein>
    <submittedName>
        <fullName evidence="2">Agmatine deiminase</fullName>
    </submittedName>
</protein>
<dbReference type="PANTHER" id="PTHR31377">
    <property type="entry name" value="AGMATINE DEIMINASE-RELATED"/>
    <property type="match status" value="1"/>
</dbReference>
<organism evidence="2 3">
    <name type="scientific">Flavobacterium rivuli WB 3.3-2 = DSM 21788</name>
    <dbReference type="NCBI Taxonomy" id="1121895"/>
    <lineage>
        <taxon>Bacteria</taxon>
        <taxon>Pseudomonadati</taxon>
        <taxon>Bacteroidota</taxon>
        <taxon>Flavobacteriia</taxon>
        <taxon>Flavobacteriales</taxon>
        <taxon>Flavobacteriaceae</taxon>
        <taxon>Flavobacterium</taxon>
    </lineage>
</organism>